<accession>M3YZ38</accession>
<dbReference type="InParanoid" id="M3YZ38"/>
<dbReference type="AlphaFoldDB" id="M3YZ38"/>
<dbReference type="HOGENOM" id="CLU_1288551_0_0_1"/>
<feature type="compositionally biased region" description="Low complexity" evidence="1">
    <location>
        <begin position="39"/>
        <end position="53"/>
    </location>
</feature>
<reference evidence="2" key="1">
    <citation type="submission" date="2024-06" db="UniProtKB">
        <authorList>
            <consortium name="Ensembl"/>
        </authorList>
    </citation>
    <scope>IDENTIFICATION</scope>
</reference>
<evidence type="ECO:0000313" key="2">
    <source>
        <dbReference type="Ensembl" id="ENSMPUP00000016598.1"/>
    </source>
</evidence>
<protein>
    <submittedName>
        <fullName evidence="2">Uncharacterized protein</fullName>
    </submittedName>
</protein>
<feature type="region of interest" description="Disordered" evidence="1">
    <location>
        <begin position="88"/>
        <end position="107"/>
    </location>
</feature>
<dbReference type="Ensembl" id="ENSMPUT00000016845.1">
    <property type="protein sequence ID" value="ENSMPUP00000016598.1"/>
    <property type="gene ID" value="ENSMPUG00000016702.1"/>
</dbReference>
<evidence type="ECO:0000256" key="1">
    <source>
        <dbReference type="SAM" id="MobiDB-lite"/>
    </source>
</evidence>
<organism evidence="2">
    <name type="scientific">Mustela putorius furo</name>
    <name type="common">European domestic ferret</name>
    <name type="synonym">Mustela furo</name>
    <dbReference type="NCBI Taxonomy" id="9669"/>
    <lineage>
        <taxon>Eukaryota</taxon>
        <taxon>Metazoa</taxon>
        <taxon>Chordata</taxon>
        <taxon>Craniata</taxon>
        <taxon>Vertebrata</taxon>
        <taxon>Euteleostomi</taxon>
        <taxon>Mammalia</taxon>
        <taxon>Eutheria</taxon>
        <taxon>Laurasiatheria</taxon>
        <taxon>Carnivora</taxon>
        <taxon>Caniformia</taxon>
        <taxon>Musteloidea</taxon>
        <taxon>Mustelidae</taxon>
        <taxon>Mustelinae</taxon>
        <taxon>Mustela</taxon>
    </lineage>
</organism>
<feature type="region of interest" description="Disordered" evidence="1">
    <location>
        <begin position="37"/>
        <end position="65"/>
    </location>
</feature>
<sequence>MSSVLSRGRYRHGDPVVWSHLLLLRVRNRGSDRLRDLCGRGASPGAGARALPGERVSQAPPPRAAAQRAGCHLRAGLHQRCAHLVHGQLHHHGGPPAGHPAPPVPGGAADIPVHHPGGGHHHGALCHRRTSGARRQAQRGGGRHGVLHVLPQLAPLSGRCRDRTAPASAQRLEGTVDILPILALAGTTAVLALVACSGLPRPLPLWGSGAPPQL</sequence>
<name>M3YZ38_MUSPF</name>
<dbReference type="EMBL" id="AEYP01109592">
    <property type="status" value="NOT_ANNOTATED_CDS"/>
    <property type="molecule type" value="Genomic_DNA"/>
</dbReference>
<proteinExistence type="predicted"/>